<evidence type="ECO:0000256" key="6">
    <source>
        <dbReference type="PROSITE-ProRule" id="PRU01362"/>
    </source>
</evidence>
<keyword evidence="3 6" id="KW-0808">Transferase</keyword>
<dbReference type="EMBL" id="NMQU01000118">
    <property type="protein sequence ID" value="OXM44533.1"/>
    <property type="molecule type" value="Genomic_DNA"/>
</dbReference>
<keyword evidence="4 6" id="KW-0548">Nucleotidyltransferase</keyword>
<organism evidence="8 9">
    <name type="scientific">Amycolatopsis alba DSM 44262</name>
    <dbReference type="NCBI Taxonomy" id="1125972"/>
    <lineage>
        <taxon>Bacteria</taxon>
        <taxon>Bacillati</taxon>
        <taxon>Actinomycetota</taxon>
        <taxon>Actinomycetes</taxon>
        <taxon>Pseudonocardiales</taxon>
        <taxon>Pseudonocardiaceae</taxon>
        <taxon>Amycolatopsis</taxon>
    </lineage>
</organism>
<keyword evidence="9" id="KW-1185">Reference proteome</keyword>
<evidence type="ECO:0000256" key="1">
    <source>
        <dbReference type="ARBA" id="ARBA00022649"/>
    </source>
</evidence>
<feature type="active site" description="Proton acceptor" evidence="6">
    <location>
        <position position="66"/>
    </location>
</feature>
<feature type="domain" description="DarT" evidence="7">
    <location>
        <begin position="25"/>
        <end position="230"/>
    </location>
</feature>
<keyword evidence="2 6" id="KW-0328">Glycosyltransferase</keyword>
<dbReference type="AlphaFoldDB" id="A0A229RCY2"/>
<accession>A0A229RCY2</accession>
<comment type="caution">
    <text evidence="6">Lacks conserved residue(s) required for the propagation of feature annotation.</text>
</comment>
<comment type="catalytic activity">
    <reaction evidence="6">
        <text>a thymidine in DNA + NAD(+) = an N-(ADP-alpha-D-ribosyl)-thymidine in DNA + nicotinamide + H(+)</text>
        <dbReference type="Rhea" id="RHEA:71651"/>
        <dbReference type="Rhea" id="RHEA-COMP:13556"/>
        <dbReference type="Rhea" id="RHEA-COMP:18051"/>
        <dbReference type="ChEBI" id="CHEBI:15378"/>
        <dbReference type="ChEBI" id="CHEBI:17154"/>
        <dbReference type="ChEBI" id="CHEBI:57540"/>
        <dbReference type="ChEBI" id="CHEBI:137386"/>
        <dbReference type="ChEBI" id="CHEBI:191199"/>
    </reaction>
</comment>
<dbReference type="GO" id="GO:0016779">
    <property type="term" value="F:nucleotidyltransferase activity"/>
    <property type="evidence" value="ECO:0007669"/>
    <property type="project" value="UniProtKB-UniRule"/>
</dbReference>
<evidence type="ECO:0000256" key="2">
    <source>
        <dbReference type="ARBA" id="ARBA00022676"/>
    </source>
</evidence>
<dbReference type="InterPro" id="IPR029494">
    <property type="entry name" value="DarT"/>
</dbReference>
<proteinExistence type="inferred from homology"/>
<evidence type="ECO:0000313" key="8">
    <source>
        <dbReference type="EMBL" id="OXM44533.1"/>
    </source>
</evidence>
<dbReference type="Pfam" id="PF14487">
    <property type="entry name" value="DarT"/>
    <property type="match status" value="1"/>
</dbReference>
<feature type="active site" evidence="6">
    <location>
        <position position="183"/>
    </location>
</feature>
<dbReference type="Proteomes" id="UP000215563">
    <property type="component" value="Unassembled WGS sequence"/>
</dbReference>
<keyword evidence="1 6" id="KW-1277">Toxin-antitoxin system</keyword>
<gene>
    <name evidence="8" type="ORF">CFP75_34270</name>
</gene>
<name>A0A229RCY2_AMYAL</name>
<sequence>MKYFPDSGFASASSAGPQREQPRDWLVWHFTHLENLEPIVKEGHLLCPERKLPAVSVALHGVKERRRHLMVAPDDQYPARKSVADHVPFYIAARSPMLFTVTRGHDNYSGGDTDLVFLGLSIGAIEDSGVTWCASDSNAACTIVEFSRKVDNIGQLVDYDLLCQKWWGKTPDDQNRPSRRAAEVLVLDTVPLEMITHVVAKTQVTLDKARDRLTSVGGVREYHVLPSFYYN</sequence>
<feature type="binding site" evidence="6">
    <location>
        <begin position="29"/>
        <end position="31"/>
    </location>
    <ligand>
        <name>NAD(+)</name>
        <dbReference type="ChEBI" id="CHEBI:57540"/>
    </ligand>
</feature>
<dbReference type="GO" id="GO:0003677">
    <property type="term" value="F:DNA binding"/>
    <property type="evidence" value="ECO:0007669"/>
    <property type="project" value="UniProtKB-UniRule"/>
</dbReference>
<dbReference type="OrthoDB" id="9813972at2"/>
<protein>
    <submittedName>
        <fullName evidence="8">DUF4433 domain-containing protein</fullName>
    </submittedName>
</protein>
<dbReference type="GO" id="GO:0016757">
    <property type="term" value="F:glycosyltransferase activity"/>
    <property type="evidence" value="ECO:0007669"/>
    <property type="project" value="UniProtKB-UniRule"/>
</dbReference>
<evidence type="ECO:0000256" key="3">
    <source>
        <dbReference type="ARBA" id="ARBA00022679"/>
    </source>
</evidence>
<comment type="caution">
    <text evidence="8">The sequence shown here is derived from an EMBL/GenBank/DDBJ whole genome shotgun (WGS) entry which is preliminary data.</text>
</comment>
<evidence type="ECO:0000256" key="4">
    <source>
        <dbReference type="ARBA" id="ARBA00022695"/>
    </source>
</evidence>
<comment type="similarity">
    <text evidence="6">Belongs to the DarT ADP-ribosyltransferase family.</text>
</comment>
<feature type="binding site" evidence="6">
    <location>
        <position position="66"/>
    </location>
    <ligand>
        <name>NAD(+)</name>
        <dbReference type="ChEBI" id="CHEBI:57540"/>
    </ligand>
</feature>
<dbReference type="PROSITE" id="PS52018">
    <property type="entry name" value="DART"/>
    <property type="match status" value="1"/>
</dbReference>
<dbReference type="RefSeq" id="WP_026467359.1">
    <property type="nucleotide sequence ID" value="NZ_KB913032.1"/>
</dbReference>
<reference evidence="8 9" key="1">
    <citation type="submission" date="2017-07" db="EMBL/GenBank/DDBJ databases">
        <title>Amycolatopsis alba DSM 44262 Genome sequencing and assembly.</title>
        <authorList>
            <person name="Kaur N."/>
            <person name="Mayilraj S."/>
        </authorList>
    </citation>
    <scope>NUCLEOTIDE SEQUENCE [LARGE SCALE GENOMIC DNA]</scope>
    <source>
        <strain evidence="8 9">DSM 44262</strain>
    </source>
</reference>
<evidence type="ECO:0000256" key="5">
    <source>
        <dbReference type="ARBA" id="ARBA00023125"/>
    </source>
</evidence>
<keyword evidence="5 6" id="KW-0238">DNA-binding</keyword>
<evidence type="ECO:0000259" key="7">
    <source>
        <dbReference type="PROSITE" id="PS52018"/>
    </source>
</evidence>
<feature type="binding site" evidence="6">
    <location>
        <position position="46"/>
    </location>
    <ligand>
        <name>NAD(+)</name>
        <dbReference type="ChEBI" id="CHEBI:57540"/>
    </ligand>
</feature>
<evidence type="ECO:0000313" key="9">
    <source>
        <dbReference type="Proteomes" id="UP000215563"/>
    </source>
</evidence>